<evidence type="ECO:0000259" key="2">
    <source>
        <dbReference type="Pfam" id="PF01882"/>
    </source>
</evidence>
<dbReference type="Proteomes" id="UP000183410">
    <property type="component" value="Unassembled WGS sequence"/>
</dbReference>
<dbReference type="PANTHER" id="PTHR34351:SF2">
    <property type="entry name" value="DUF58 DOMAIN-CONTAINING PROTEIN"/>
    <property type="match status" value="1"/>
</dbReference>
<evidence type="ECO:0000256" key="1">
    <source>
        <dbReference type="SAM" id="Phobius"/>
    </source>
</evidence>
<gene>
    <name evidence="3" type="ORF">SAMN04487969_101684</name>
</gene>
<evidence type="ECO:0000313" key="3">
    <source>
        <dbReference type="EMBL" id="SFE21429.1"/>
    </source>
</evidence>
<accession>A0A1I1YPR1</accession>
<keyword evidence="4" id="KW-1185">Reference proteome</keyword>
<evidence type="ECO:0000313" key="4">
    <source>
        <dbReference type="Proteomes" id="UP000183410"/>
    </source>
</evidence>
<name>A0A1I1YPR1_9BACL</name>
<sequence>MEMLTLSLQRRRLLISAFLYGGALLYLLFQGGKTAVMLFVIMNALLLYLMLGRFSGISKVSGSRTLRKSDGGHGDYALAAGSSLTVKLSVKVPGYYPIPFVLVRDQLLRNNGQPLQFESSFVPNLKRSGEVLYTTPPLQRGEYRFGATACSSHDVFGLFEHSGSFTEESVFSVMPQIVPLRQQRGLQLGARGPYSHAIASRSAKETTQINGVREYVPGDRLSRIHWHATARTGHWKSKEFERESLPRTLIILDRDAKAYSGARADRFELAVSAAASLIESGGRGETAMGLLSAGSQRAIFPPKAGAEQRGAIMQHLTAVNADAEQPLFQTLAASESLLDSGSIALVISTASGKEASASLEWLARKGLKPCLLHIADVGGLAAAMNQDWQKLLRARGWPVFTLTQLPELPAVLEGGGGA</sequence>
<proteinExistence type="predicted"/>
<reference evidence="4" key="1">
    <citation type="submission" date="2016-10" db="EMBL/GenBank/DDBJ databases">
        <authorList>
            <person name="Varghese N."/>
            <person name="Submissions S."/>
        </authorList>
    </citation>
    <scope>NUCLEOTIDE SEQUENCE [LARGE SCALE GENOMIC DNA]</scope>
    <source>
        <strain evidence="4">CGMCC 1.10223</strain>
    </source>
</reference>
<dbReference type="PANTHER" id="PTHR34351">
    <property type="entry name" value="SLR1927 PROTEIN-RELATED"/>
    <property type="match status" value="1"/>
</dbReference>
<keyword evidence="1" id="KW-0472">Membrane</keyword>
<dbReference type="InterPro" id="IPR002881">
    <property type="entry name" value="DUF58"/>
</dbReference>
<dbReference type="Pfam" id="PF01882">
    <property type="entry name" value="DUF58"/>
    <property type="match status" value="1"/>
</dbReference>
<dbReference type="AlphaFoldDB" id="A0A1I1YPR1"/>
<feature type="domain" description="DUF58" evidence="2">
    <location>
        <begin position="212"/>
        <end position="350"/>
    </location>
</feature>
<dbReference type="EMBL" id="FONN01000001">
    <property type="protein sequence ID" value="SFE21429.1"/>
    <property type="molecule type" value="Genomic_DNA"/>
</dbReference>
<keyword evidence="1" id="KW-1133">Transmembrane helix</keyword>
<organism evidence="3 4">
    <name type="scientific">Paenibacillus algorifonticola</name>
    <dbReference type="NCBI Taxonomy" id="684063"/>
    <lineage>
        <taxon>Bacteria</taxon>
        <taxon>Bacillati</taxon>
        <taxon>Bacillota</taxon>
        <taxon>Bacilli</taxon>
        <taxon>Bacillales</taxon>
        <taxon>Paenibacillaceae</taxon>
        <taxon>Paenibacillus</taxon>
    </lineage>
</organism>
<keyword evidence="1" id="KW-0812">Transmembrane</keyword>
<feature type="transmembrane region" description="Helical" evidence="1">
    <location>
        <begin position="12"/>
        <end position="29"/>
    </location>
</feature>
<feature type="transmembrane region" description="Helical" evidence="1">
    <location>
        <begin position="35"/>
        <end position="54"/>
    </location>
</feature>
<protein>
    <submittedName>
        <fullName evidence="3">Uncharacterized conserved protein, DUF58 family, contains vWF domain</fullName>
    </submittedName>
</protein>